<evidence type="ECO:0000313" key="2">
    <source>
        <dbReference type="Proteomes" id="UP001151081"/>
    </source>
</evidence>
<dbReference type="AlphaFoldDB" id="A0A9X3X1V1"/>
<name>A0A9X3X1V1_9BACT</name>
<gene>
    <name evidence="1" type="ORF">KEG57_16820</name>
</gene>
<sequence length="125" mass="13656">MPTPEIEEFARKLVQQVRDVAIRNCDALLQPQAGSPAAHRWRALDATSSDIRVVVPDAVDEAVFGVLQAIDQGLLRLKYVSSSGREVDLTEEGLGELAGWYMGSGGWRAMYSAERFVDDFSDVGG</sequence>
<dbReference type="RefSeq" id="WP_272458615.1">
    <property type="nucleotide sequence ID" value="NZ_JAGTJJ010000007.1"/>
</dbReference>
<organism evidence="1 2">
    <name type="scientific">Polyangium jinanense</name>
    <dbReference type="NCBI Taxonomy" id="2829994"/>
    <lineage>
        <taxon>Bacteria</taxon>
        <taxon>Pseudomonadati</taxon>
        <taxon>Myxococcota</taxon>
        <taxon>Polyangia</taxon>
        <taxon>Polyangiales</taxon>
        <taxon>Polyangiaceae</taxon>
        <taxon>Polyangium</taxon>
    </lineage>
</organism>
<evidence type="ECO:0000313" key="1">
    <source>
        <dbReference type="EMBL" id="MDC3982184.1"/>
    </source>
</evidence>
<reference evidence="1 2" key="1">
    <citation type="submission" date="2021-04" db="EMBL/GenBank/DDBJ databases">
        <title>Genome analysis of Polyangium sp.</title>
        <authorList>
            <person name="Li Y."/>
            <person name="Wang J."/>
        </authorList>
    </citation>
    <scope>NUCLEOTIDE SEQUENCE [LARGE SCALE GENOMIC DNA]</scope>
    <source>
        <strain evidence="1 2">SDU14</strain>
    </source>
</reference>
<accession>A0A9X3X1V1</accession>
<dbReference type="Proteomes" id="UP001151081">
    <property type="component" value="Unassembled WGS sequence"/>
</dbReference>
<proteinExistence type="predicted"/>
<protein>
    <submittedName>
        <fullName evidence="1">Uncharacterized protein</fullName>
    </submittedName>
</protein>
<keyword evidence="2" id="KW-1185">Reference proteome</keyword>
<comment type="caution">
    <text evidence="1">The sequence shown here is derived from an EMBL/GenBank/DDBJ whole genome shotgun (WGS) entry which is preliminary data.</text>
</comment>
<dbReference type="EMBL" id="JAGTJJ010000007">
    <property type="protein sequence ID" value="MDC3982184.1"/>
    <property type="molecule type" value="Genomic_DNA"/>
</dbReference>